<protein>
    <submittedName>
        <fullName evidence="1">Calmodulin-dependent protein kinase</fullName>
    </submittedName>
</protein>
<dbReference type="Proteomes" id="UP000439903">
    <property type="component" value="Unassembled WGS sequence"/>
</dbReference>
<keyword evidence="1" id="KW-0808">Transferase</keyword>
<dbReference type="OrthoDB" id="2484109at2759"/>
<dbReference type="InterPro" id="IPR011990">
    <property type="entry name" value="TPR-like_helical_dom_sf"/>
</dbReference>
<dbReference type="EMBL" id="WTPW01000662">
    <property type="protein sequence ID" value="KAF0490600.1"/>
    <property type="molecule type" value="Genomic_DNA"/>
</dbReference>
<evidence type="ECO:0000313" key="1">
    <source>
        <dbReference type="EMBL" id="KAF0490600.1"/>
    </source>
</evidence>
<accession>A0A8H4AFX6</accession>
<evidence type="ECO:0000313" key="2">
    <source>
        <dbReference type="Proteomes" id="UP000439903"/>
    </source>
</evidence>
<sequence>MSNNLIAEHQKKHTNSSNEIIQIIENFNQLDLKDENSISEIVKELYNRYNEESFKSTDLKSIINSLDQILMKKKQNPDNIINWCLDNQNNPMAQIVLARCYRFGKWIEKNEHKAFIHYQKFAEGIYSIGVCYDIGINVKQDENKAFIYYQKAANMGHVCGIFNVGCSYEEGIGVEKNNH</sequence>
<keyword evidence="1" id="KW-0418">Kinase</keyword>
<dbReference type="SMART" id="SM00671">
    <property type="entry name" value="SEL1"/>
    <property type="match status" value="2"/>
</dbReference>
<keyword evidence="2" id="KW-1185">Reference proteome</keyword>
<dbReference type="Gene3D" id="1.25.40.10">
    <property type="entry name" value="Tetratricopeptide repeat domain"/>
    <property type="match status" value="1"/>
</dbReference>
<dbReference type="GO" id="GO:0016301">
    <property type="term" value="F:kinase activity"/>
    <property type="evidence" value="ECO:0007669"/>
    <property type="project" value="UniProtKB-KW"/>
</dbReference>
<dbReference type="Pfam" id="PF08238">
    <property type="entry name" value="Sel1"/>
    <property type="match status" value="2"/>
</dbReference>
<gene>
    <name evidence="1" type="ORF">F8M41_021948</name>
</gene>
<organism evidence="1 2">
    <name type="scientific">Gigaspora margarita</name>
    <dbReference type="NCBI Taxonomy" id="4874"/>
    <lineage>
        <taxon>Eukaryota</taxon>
        <taxon>Fungi</taxon>
        <taxon>Fungi incertae sedis</taxon>
        <taxon>Mucoromycota</taxon>
        <taxon>Glomeromycotina</taxon>
        <taxon>Glomeromycetes</taxon>
        <taxon>Diversisporales</taxon>
        <taxon>Gigasporaceae</taxon>
        <taxon>Gigaspora</taxon>
    </lineage>
</organism>
<dbReference type="SUPFAM" id="SSF81901">
    <property type="entry name" value="HCP-like"/>
    <property type="match status" value="1"/>
</dbReference>
<dbReference type="PANTHER" id="PTHR43628">
    <property type="entry name" value="ACTIVATOR OF C KINASE PROTEIN 1-RELATED"/>
    <property type="match status" value="1"/>
</dbReference>
<reference evidence="1 2" key="1">
    <citation type="journal article" date="2019" name="Environ. Microbiol.">
        <title>At the nexus of three kingdoms: the genome of the mycorrhizal fungus Gigaspora margarita provides insights into plant, endobacterial and fungal interactions.</title>
        <authorList>
            <person name="Venice F."/>
            <person name="Ghignone S."/>
            <person name="Salvioli di Fossalunga A."/>
            <person name="Amselem J."/>
            <person name="Novero M."/>
            <person name="Xianan X."/>
            <person name="Sedzielewska Toro K."/>
            <person name="Morin E."/>
            <person name="Lipzen A."/>
            <person name="Grigoriev I.V."/>
            <person name="Henrissat B."/>
            <person name="Martin F.M."/>
            <person name="Bonfante P."/>
        </authorList>
    </citation>
    <scope>NUCLEOTIDE SEQUENCE [LARGE SCALE GENOMIC DNA]</scope>
    <source>
        <strain evidence="1 2">BEG34</strain>
    </source>
</reference>
<comment type="caution">
    <text evidence="1">The sequence shown here is derived from an EMBL/GenBank/DDBJ whole genome shotgun (WGS) entry which is preliminary data.</text>
</comment>
<dbReference type="InterPro" id="IPR006597">
    <property type="entry name" value="Sel1-like"/>
</dbReference>
<proteinExistence type="predicted"/>
<name>A0A8H4AFX6_GIGMA</name>
<dbReference type="InterPro" id="IPR052945">
    <property type="entry name" value="Mitotic_Regulator"/>
</dbReference>
<dbReference type="AlphaFoldDB" id="A0A8H4AFX6"/>
<dbReference type="PANTHER" id="PTHR43628:SF1">
    <property type="entry name" value="CHITIN SYNTHASE REGULATORY FACTOR 2-RELATED"/>
    <property type="match status" value="1"/>
</dbReference>